<dbReference type="SUPFAM" id="SSF52540">
    <property type="entry name" value="P-loop containing nucleoside triphosphate hydrolases"/>
    <property type="match status" value="1"/>
</dbReference>
<dbReference type="PANTHER" id="PTHR42759:SF5">
    <property type="entry name" value="METHANOL DEHYDROGENASE REGULATOR"/>
    <property type="match status" value="1"/>
</dbReference>
<dbReference type="InterPro" id="IPR050764">
    <property type="entry name" value="CbbQ/NirQ/NorQ/GpvN"/>
</dbReference>
<comment type="caution">
    <text evidence="3">The sequence shown here is derived from an EMBL/GenBank/DDBJ whole genome shotgun (WGS) entry which is preliminary data.</text>
</comment>
<sequence>MIIEQSQHIIDEVSKVFIGKDEIIKKVLMTIYAGGHILLNDAPGTGKTTLALAFSKALGLDYKRIQFTTDTLPSDIVGFTMLNNETQKFEFRSGAVFSNLLLADEINRTSPKTQAALLEAMEEHNVTVDGVTYDLPHPFITIATQNPMGSAGTQPLPESQLDRFMICLSIGYPNLEKQIEIIKSRRYDNPIERIEEVASKENVIEVQNYLSSVRISDDVLKYIVLLCEKTREIPLVELGVSPRGVLALVQMAKAHAVLEDRIYVIPEDVQYVFLDVCAHRMILRPQARVEGLDARDILNEILKEVKPPLAD</sequence>
<dbReference type="InterPro" id="IPR027417">
    <property type="entry name" value="P-loop_NTPase"/>
</dbReference>
<dbReference type="Gene3D" id="3.40.50.300">
    <property type="entry name" value="P-loop containing nucleotide triphosphate hydrolases"/>
    <property type="match status" value="1"/>
</dbReference>
<evidence type="ECO:0000259" key="2">
    <source>
        <dbReference type="Pfam" id="PF17863"/>
    </source>
</evidence>
<protein>
    <submittedName>
        <fullName evidence="3">AAA family ATPase</fullName>
    </submittedName>
</protein>
<evidence type="ECO:0000259" key="1">
    <source>
        <dbReference type="Pfam" id="PF07726"/>
    </source>
</evidence>
<reference evidence="3 4" key="1">
    <citation type="journal article" date="2019" name="Int. J. Syst. Evol. Microbiol.">
        <title>Faecalibacillus intestinalis gen. nov., sp. nov. and Faecalibacillus faecis sp. nov., isolated from human faeces.</title>
        <authorList>
            <person name="Seo B."/>
            <person name="Jeon K."/>
            <person name="Baek I."/>
            <person name="Lee Y.M."/>
            <person name="Baek K."/>
            <person name="Ko G."/>
        </authorList>
    </citation>
    <scope>NUCLEOTIDE SEQUENCE [LARGE SCALE GENOMIC DNA]</scope>
    <source>
        <strain evidence="3 4">SNUG30099</strain>
    </source>
</reference>
<dbReference type="PANTHER" id="PTHR42759">
    <property type="entry name" value="MOXR FAMILY PROTEIN"/>
    <property type="match status" value="1"/>
</dbReference>
<dbReference type="Pfam" id="PF07726">
    <property type="entry name" value="AAA_3"/>
    <property type="match status" value="1"/>
</dbReference>
<feature type="domain" description="ATPase AAA-3" evidence="1">
    <location>
        <begin position="36"/>
        <end position="166"/>
    </location>
</feature>
<dbReference type="RefSeq" id="WP_107030678.1">
    <property type="nucleotide sequence ID" value="NZ_PYLQ01000033.1"/>
</dbReference>
<dbReference type="GO" id="GO:0016887">
    <property type="term" value="F:ATP hydrolysis activity"/>
    <property type="evidence" value="ECO:0007669"/>
    <property type="project" value="InterPro"/>
</dbReference>
<name>A0A2T3FJY2_9FIRM</name>
<organism evidence="3 4">
    <name type="scientific">Faecalibacillus intestinalis</name>
    <dbReference type="NCBI Taxonomy" id="1982626"/>
    <lineage>
        <taxon>Bacteria</taxon>
        <taxon>Bacillati</taxon>
        <taxon>Bacillota</taxon>
        <taxon>Erysipelotrichia</taxon>
        <taxon>Erysipelotrichales</taxon>
        <taxon>Coprobacillaceae</taxon>
        <taxon>Faecalibacillus</taxon>
    </lineage>
</organism>
<keyword evidence="4" id="KW-1185">Reference proteome</keyword>
<dbReference type="PIRSF" id="PIRSF002849">
    <property type="entry name" value="AAA_ATPase_chaperone_MoxR_prd"/>
    <property type="match status" value="1"/>
</dbReference>
<gene>
    <name evidence="3" type="ORF">C7U54_14020</name>
</gene>
<dbReference type="EMBL" id="PYLQ01000033">
    <property type="protein sequence ID" value="PST35596.1"/>
    <property type="molecule type" value="Genomic_DNA"/>
</dbReference>
<accession>A0A2T3FJY2</accession>
<dbReference type="AlphaFoldDB" id="A0A2T3FJY2"/>
<proteinExistence type="predicted"/>
<dbReference type="GO" id="GO:0005524">
    <property type="term" value="F:ATP binding"/>
    <property type="evidence" value="ECO:0007669"/>
    <property type="project" value="InterPro"/>
</dbReference>
<dbReference type="CDD" id="cd00009">
    <property type="entry name" value="AAA"/>
    <property type="match status" value="1"/>
</dbReference>
<feature type="domain" description="ChlI/MoxR AAA lid" evidence="2">
    <location>
        <begin position="229"/>
        <end position="301"/>
    </location>
</feature>
<evidence type="ECO:0000313" key="3">
    <source>
        <dbReference type="EMBL" id="PST35596.1"/>
    </source>
</evidence>
<dbReference type="Pfam" id="PF17863">
    <property type="entry name" value="AAA_lid_2"/>
    <property type="match status" value="1"/>
</dbReference>
<evidence type="ECO:0000313" key="4">
    <source>
        <dbReference type="Proteomes" id="UP000240974"/>
    </source>
</evidence>
<dbReference type="InterPro" id="IPR011703">
    <property type="entry name" value="ATPase_AAA-3"/>
</dbReference>
<dbReference type="Gene3D" id="1.10.8.80">
    <property type="entry name" value="Magnesium chelatase subunit I, C-Terminal domain"/>
    <property type="match status" value="1"/>
</dbReference>
<dbReference type="InterPro" id="IPR041628">
    <property type="entry name" value="ChlI/MoxR_AAA_lid"/>
</dbReference>
<dbReference type="Proteomes" id="UP000240974">
    <property type="component" value="Unassembled WGS sequence"/>
</dbReference>